<name>A0A2K1R1R9_9PEZI</name>
<dbReference type="AlphaFoldDB" id="A0A2K1R1R9"/>
<accession>A0A2K1R1R9</accession>
<comment type="caution">
    <text evidence="2">The sequence shown here is derived from an EMBL/GenBank/DDBJ whole genome shotgun (WGS) entry which is preliminary data.</text>
</comment>
<dbReference type="OrthoDB" id="3945279at2759"/>
<dbReference type="EMBL" id="NKHZ01000011">
    <property type="protein sequence ID" value="PNS21234.1"/>
    <property type="molecule type" value="Genomic_DNA"/>
</dbReference>
<organism evidence="2 3">
    <name type="scientific">Sphaceloma murrayae</name>
    <dbReference type="NCBI Taxonomy" id="2082308"/>
    <lineage>
        <taxon>Eukaryota</taxon>
        <taxon>Fungi</taxon>
        <taxon>Dikarya</taxon>
        <taxon>Ascomycota</taxon>
        <taxon>Pezizomycotina</taxon>
        <taxon>Dothideomycetes</taxon>
        <taxon>Dothideomycetidae</taxon>
        <taxon>Myriangiales</taxon>
        <taxon>Elsinoaceae</taxon>
        <taxon>Sphaceloma</taxon>
    </lineage>
</organism>
<feature type="region of interest" description="Disordered" evidence="1">
    <location>
        <begin position="16"/>
        <end position="44"/>
    </location>
</feature>
<proteinExistence type="predicted"/>
<reference evidence="2 3" key="1">
    <citation type="submission" date="2017-06" db="EMBL/GenBank/DDBJ databases">
        <title>Draft genome sequence of a variant of Elsinoe murrayae.</title>
        <authorList>
            <person name="Cheng Q."/>
        </authorList>
    </citation>
    <scope>NUCLEOTIDE SEQUENCE [LARGE SCALE GENOMIC DNA]</scope>
    <source>
        <strain evidence="2 3">CQ-2017a</strain>
    </source>
</reference>
<evidence type="ECO:0000313" key="2">
    <source>
        <dbReference type="EMBL" id="PNS21234.1"/>
    </source>
</evidence>
<protein>
    <submittedName>
        <fullName evidence="2">Uncharacterized protein</fullName>
    </submittedName>
</protein>
<evidence type="ECO:0000256" key="1">
    <source>
        <dbReference type="SAM" id="MobiDB-lite"/>
    </source>
</evidence>
<gene>
    <name evidence="2" type="ORF">CAC42_1013</name>
</gene>
<keyword evidence="3" id="KW-1185">Reference proteome</keyword>
<dbReference type="Proteomes" id="UP000243797">
    <property type="component" value="Unassembled WGS sequence"/>
</dbReference>
<evidence type="ECO:0000313" key="3">
    <source>
        <dbReference type="Proteomes" id="UP000243797"/>
    </source>
</evidence>
<dbReference type="InParanoid" id="A0A2K1R1R9"/>
<sequence length="152" mass="17042">MAPMTFEEAWERYQQSFADMTATKTGEAPAEGPKPSTWSSERKAAYESGKITREEWMVDCLAETNSHLAWIRNLNIARDREASVKPSESRDDAVAKAREEAFNEGEKQGQMKQLEKMLLAYQTGALKETVRRMGLAGEGSLPRGATVLRRAE</sequence>